<reference evidence="1 2" key="1">
    <citation type="submission" date="2018-11" db="EMBL/GenBank/DDBJ databases">
        <authorList>
            <consortium name="Pathogen Informatics"/>
        </authorList>
    </citation>
    <scope>NUCLEOTIDE SEQUENCE [LARGE SCALE GENOMIC DNA]</scope>
</reference>
<accession>A0A183G280</accession>
<accession>A0A3P8BCB7</accession>
<dbReference type="OrthoDB" id="194358at2759"/>
<dbReference type="AlphaFoldDB" id="A0A183G280"/>
<evidence type="ECO:0000313" key="2">
    <source>
        <dbReference type="Proteomes" id="UP000050761"/>
    </source>
</evidence>
<sequence>MQSRNSLQLEFLEQCMLGDELKVRNMLNSHMVDTSYHHPVNGCCRSRLLCHHEEAANVFEDFVPSSALFLKAVWF</sequence>
<dbReference type="Proteomes" id="UP000050761">
    <property type="component" value="Unassembled WGS sequence"/>
</dbReference>
<dbReference type="EMBL" id="UZAH01028826">
    <property type="protein sequence ID" value="VDP02594.1"/>
    <property type="molecule type" value="Genomic_DNA"/>
</dbReference>
<proteinExistence type="predicted"/>
<keyword evidence="2" id="KW-1185">Reference proteome</keyword>
<dbReference type="WBParaSite" id="HPBE_0001537901-mRNA-1">
    <property type="protein sequence ID" value="HPBE_0001537901-mRNA-1"/>
    <property type="gene ID" value="HPBE_0001537901"/>
</dbReference>
<gene>
    <name evidence="1" type="ORF">HPBE_LOCUS15378</name>
</gene>
<organism evidence="2 3">
    <name type="scientific">Heligmosomoides polygyrus</name>
    <name type="common">Parasitic roundworm</name>
    <dbReference type="NCBI Taxonomy" id="6339"/>
    <lineage>
        <taxon>Eukaryota</taxon>
        <taxon>Metazoa</taxon>
        <taxon>Ecdysozoa</taxon>
        <taxon>Nematoda</taxon>
        <taxon>Chromadorea</taxon>
        <taxon>Rhabditida</taxon>
        <taxon>Rhabditina</taxon>
        <taxon>Rhabditomorpha</taxon>
        <taxon>Strongyloidea</taxon>
        <taxon>Heligmosomidae</taxon>
        <taxon>Heligmosomoides</taxon>
    </lineage>
</organism>
<reference evidence="3" key="2">
    <citation type="submission" date="2019-09" db="UniProtKB">
        <authorList>
            <consortium name="WormBaseParasite"/>
        </authorList>
    </citation>
    <scope>IDENTIFICATION</scope>
</reference>
<protein>
    <submittedName>
        <fullName evidence="3">Ovule protein</fullName>
    </submittedName>
</protein>
<evidence type="ECO:0000313" key="3">
    <source>
        <dbReference type="WBParaSite" id="HPBE_0001537901-mRNA-1"/>
    </source>
</evidence>
<name>A0A183G280_HELPZ</name>
<evidence type="ECO:0000313" key="1">
    <source>
        <dbReference type="EMBL" id="VDP02594.1"/>
    </source>
</evidence>